<evidence type="ECO:0000256" key="1">
    <source>
        <dbReference type="SAM" id="Phobius"/>
    </source>
</evidence>
<reference evidence="3" key="1">
    <citation type="journal article" date="2019" name="Int. J. Syst. Evol. Microbiol.">
        <title>The Global Catalogue of Microorganisms (GCM) 10K type strain sequencing project: providing services to taxonomists for standard genome sequencing and annotation.</title>
        <authorList>
            <consortium name="The Broad Institute Genomics Platform"/>
            <consortium name="The Broad Institute Genome Sequencing Center for Infectious Disease"/>
            <person name="Wu L."/>
            <person name="Ma J."/>
        </authorList>
    </citation>
    <scope>NUCLEOTIDE SEQUENCE [LARGE SCALE GENOMIC DNA]</scope>
    <source>
        <strain evidence="3">NBRC 106396</strain>
    </source>
</reference>
<evidence type="ECO:0000313" key="2">
    <source>
        <dbReference type="EMBL" id="MFC7371419.1"/>
    </source>
</evidence>
<proteinExistence type="predicted"/>
<comment type="caution">
    <text evidence="2">The sequence shown here is derived from an EMBL/GenBank/DDBJ whole genome shotgun (WGS) entry which is preliminary data.</text>
</comment>
<keyword evidence="1" id="KW-0472">Membrane</keyword>
<dbReference type="Pfam" id="PF12836">
    <property type="entry name" value="HHH_3"/>
    <property type="match status" value="1"/>
</dbReference>
<dbReference type="RefSeq" id="WP_379747970.1">
    <property type="nucleotide sequence ID" value="NZ_JBHTCP010000013.1"/>
</dbReference>
<keyword evidence="1" id="KW-1133">Transmembrane helix</keyword>
<dbReference type="Proteomes" id="UP001596549">
    <property type="component" value="Unassembled WGS sequence"/>
</dbReference>
<name>A0ABW2NLS8_9BACL</name>
<keyword evidence="3" id="KW-1185">Reference proteome</keyword>
<organism evidence="2 3">
    <name type="scientific">Fictibacillus iocasae</name>
    <dbReference type="NCBI Taxonomy" id="2715437"/>
    <lineage>
        <taxon>Bacteria</taxon>
        <taxon>Bacillati</taxon>
        <taxon>Bacillota</taxon>
        <taxon>Bacilli</taxon>
        <taxon>Bacillales</taxon>
        <taxon>Fictibacillaceae</taxon>
        <taxon>Fictibacillus</taxon>
    </lineage>
</organism>
<dbReference type="EMBL" id="JBHTCP010000013">
    <property type="protein sequence ID" value="MFC7371419.1"/>
    <property type="molecule type" value="Genomic_DNA"/>
</dbReference>
<dbReference type="SUPFAM" id="SSF47781">
    <property type="entry name" value="RuvA domain 2-like"/>
    <property type="match status" value="1"/>
</dbReference>
<feature type="transmembrane region" description="Helical" evidence="1">
    <location>
        <begin position="47"/>
        <end position="65"/>
    </location>
</feature>
<dbReference type="Gene3D" id="1.10.150.320">
    <property type="entry name" value="Photosystem II 12 kDa extrinsic protein"/>
    <property type="match status" value="1"/>
</dbReference>
<dbReference type="InterPro" id="IPR010994">
    <property type="entry name" value="RuvA_2-like"/>
</dbReference>
<gene>
    <name evidence="2" type="ORF">ACFQPF_07005</name>
</gene>
<protein>
    <submittedName>
        <fullName evidence="2">ComEA family DNA-binding protein</fullName>
    </submittedName>
</protein>
<feature type="transmembrane region" description="Helical" evidence="1">
    <location>
        <begin position="77"/>
        <end position="96"/>
    </location>
</feature>
<accession>A0ABW2NLS8</accession>
<sequence length="231" mass="26700">MSKGITQKGKAWEWGNSLWMLWALVTFGLFNYISFFYIGYRVKQRKWTLAGVLYSIPFILMIIFSETTDEDHWSYGLTLAIYFICSTISFFHVFVVRKEYLLRLEKMKDSRFEEKELERLRQSIDREYAMGQHMAAAKAEEPRPLSSNPSVLDINTSSEKEIAALPMIGSILAKKAVQHKELNGGFQHFDEFCDVLQLKPHVMERVRPLVAFSAIQRPAVEGAKSGRVIDF</sequence>
<keyword evidence="2" id="KW-0238">DNA-binding</keyword>
<keyword evidence="1" id="KW-0812">Transmembrane</keyword>
<evidence type="ECO:0000313" key="3">
    <source>
        <dbReference type="Proteomes" id="UP001596549"/>
    </source>
</evidence>
<dbReference type="GO" id="GO:0003677">
    <property type="term" value="F:DNA binding"/>
    <property type="evidence" value="ECO:0007669"/>
    <property type="project" value="UniProtKB-KW"/>
</dbReference>
<feature type="transmembrane region" description="Helical" evidence="1">
    <location>
        <begin position="20"/>
        <end position="40"/>
    </location>
</feature>